<organism evidence="6 7">
    <name type="scientific">Danaus chrysippus</name>
    <name type="common">African queen</name>
    <dbReference type="NCBI Taxonomy" id="151541"/>
    <lineage>
        <taxon>Eukaryota</taxon>
        <taxon>Metazoa</taxon>
        <taxon>Ecdysozoa</taxon>
        <taxon>Arthropoda</taxon>
        <taxon>Hexapoda</taxon>
        <taxon>Insecta</taxon>
        <taxon>Pterygota</taxon>
        <taxon>Neoptera</taxon>
        <taxon>Endopterygota</taxon>
        <taxon>Lepidoptera</taxon>
        <taxon>Glossata</taxon>
        <taxon>Ditrysia</taxon>
        <taxon>Papilionoidea</taxon>
        <taxon>Nymphalidae</taxon>
        <taxon>Danainae</taxon>
        <taxon>Danaini</taxon>
        <taxon>Danaina</taxon>
        <taxon>Danaus</taxon>
        <taxon>Anosia</taxon>
    </lineage>
</organism>
<protein>
    <submittedName>
        <fullName evidence="6">(African queen) hypothetical protein</fullName>
    </submittedName>
</protein>
<dbReference type="GO" id="GO:0016020">
    <property type="term" value="C:membrane"/>
    <property type="evidence" value="ECO:0007669"/>
    <property type="project" value="UniProtKB-SubCell"/>
</dbReference>
<dbReference type="AlphaFoldDB" id="A0A8J2W0U3"/>
<feature type="transmembrane region" description="Helical" evidence="5">
    <location>
        <begin position="40"/>
        <end position="63"/>
    </location>
</feature>
<feature type="transmembrane region" description="Helical" evidence="5">
    <location>
        <begin position="12"/>
        <end position="33"/>
    </location>
</feature>
<dbReference type="Proteomes" id="UP000789524">
    <property type="component" value="Unassembled WGS sequence"/>
</dbReference>
<sequence length="113" mass="12924">MPTTASYTFMRTIEGIGTGGAIITSYVLCIEFIGTRYREIVTALFNIPVNIGHMTLPLISYLLPHCDQFQLTISIPMFFYVFLPWMVMESPKWLLDSGRHDRAIFVMENVAKL</sequence>
<evidence type="ECO:0000256" key="1">
    <source>
        <dbReference type="ARBA" id="ARBA00004141"/>
    </source>
</evidence>
<gene>
    <name evidence="6" type="ORF">DCHRY22_LOCUS4165</name>
</gene>
<dbReference type="InterPro" id="IPR005829">
    <property type="entry name" value="Sugar_transporter_CS"/>
</dbReference>
<evidence type="ECO:0000256" key="2">
    <source>
        <dbReference type="ARBA" id="ARBA00022692"/>
    </source>
</evidence>
<dbReference type="OrthoDB" id="5296287at2759"/>
<feature type="transmembrane region" description="Helical" evidence="5">
    <location>
        <begin position="69"/>
        <end position="87"/>
    </location>
</feature>
<proteinExistence type="predicted"/>
<dbReference type="InterPro" id="IPR005828">
    <property type="entry name" value="MFS_sugar_transport-like"/>
</dbReference>
<dbReference type="GO" id="GO:0022857">
    <property type="term" value="F:transmembrane transporter activity"/>
    <property type="evidence" value="ECO:0007669"/>
    <property type="project" value="InterPro"/>
</dbReference>
<keyword evidence="7" id="KW-1185">Reference proteome</keyword>
<keyword evidence="3 5" id="KW-1133">Transmembrane helix</keyword>
<keyword evidence="4 5" id="KW-0472">Membrane</keyword>
<comment type="subcellular location">
    <subcellularLocation>
        <location evidence="1">Membrane</location>
        <topology evidence="1">Multi-pass membrane protein</topology>
    </subcellularLocation>
</comment>
<dbReference type="PANTHER" id="PTHR24064">
    <property type="entry name" value="SOLUTE CARRIER FAMILY 22 MEMBER"/>
    <property type="match status" value="1"/>
</dbReference>
<dbReference type="EMBL" id="CAKASE010000049">
    <property type="protein sequence ID" value="CAG9562900.1"/>
    <property type="molecule type" value="Genomic_DNA"/>
</dbReference>
<keyword evidence="2 5" id="KW-0812">Transmembrane</keyword>
<dbReference type="Pfam" id="PF00083">
    <property type="entry name" value="Sugar_tr"/>
    <property type="match status" value="1"/>
</dbReference>
<name>A0A8J2W0U3_9NEOP</name>
<dbReference type="Gene3D" id="1.20.1250.20">
    <property type="entry name" value="MFS general substrate transporter like domains"/>
    <property type="match status" value="1"/>
</dbReference>
<dbReference type="SUPFAM" id="SSF103473">
    <property type="entry name" value="MFS general substrate transporter"/>
    <property type="match status" value="1"/>
</dbReference>
<reference evidence="6" key="1">
    <citation type="submission" date="2021-09" db="EMBL/GenBank/DDBJ databases">
        <authorList>
            <person name="Martin H S."/>
        </authorList>
    </citation>
    <scope>NUCLEOTIDE SEQUENCE</scope>
</reference>
<evidence type="ECO:0000313" key="6">
    <source>
        <dbReference type="EMBL" id="CAG9562900.1"/>
    </source>
</evidence>
<comment type="caution">
    <text evidence="6">The sequence shown here is derived from an EMBL/GenBank/DDBJ whole genome shotgun (WGS) entry which is preliminary data.</text>
</comment>
<dbReference type="PROSITE" id="PS00217">
    <property type="entry name" value="SUGAR_TRANSPORT_2"/>
    <property type="match status" value="1"/>
</dbReference>
<evidence type="ECO:0000256" key="3">
    <source>
        <dbReference type="ARBA" id="ARBA00022989"/>
    </source>
</evidence>
<evidence type="ECO:0000313" key="7">
    <source>
        <dbReference type="Proteomes" id="UP000789524"/>
    </source>
</evidence>
<accession>A0A8J2W0U3</accession>
<dbReference type="InterPro" id="IPR036259">
    <property type="entry name" value="MFS_trans_sf"/>
</dbReference>
<evidence type="ECO:0000256" key="5">
    <source>
        <dbReference type="SAM" id="Phobius"/>
    </source>
</evidence>
<evidence type="ECO:0000256" key="4">
    <source>
        <dbReference type="ARBA" id="ARBA00023136"/>
    </source>
</evidence>